<evidence type="ECO:0000313" key="8">
    <source>
        <dbReference type="Proteomes" id="UP000321057"/>
    </source>
</evidence>
<dbReference type="GO" id="GO:0005737">
    <property type="term" value="C:cytoplasm"/>
    <property type="evidence" value="ECO:0007669"/>
    <property type="project" value="UniProtKB-SubCell"/>
</dbReference>
<proteinExistence type="inferred from homology"/>
<dbReference type="EMBL" id="UHDK01000001">
    <property type="protein sequence ID" value="SUM32016.1"/>
    <property type="molecule type" value="Genomic_DNA"/>
</dbReference>
<dbReference type="EMBL" id="QXRZ01000004">
    <property type="protein sequence ID" value="RIL42874.1"/>
    <property type="molecule type" value="Genomic_DNA"/>
</dbReference>
<dbReference type="Proteomes" id="UP000283576">
    <property type="component" value="Unassembled WGS sequence"/>
</dbReference>
<evidence type="ECO:0000313" key="5">
    <source>
        <dbReference type="EMBL" id="SUM32016.1"/>
    </source>
</evidence>
<dbReference type="GO" id="GO:0043743">
    <property type="term" value="F:LPPG:FO 2-phospho-L-lactate transferase activity"/>
    <property type="evidence" value="ECO:0007669"/>
    <property type="project" value="InterPro"/>
</dbReference>
<dbReference type="AlphaFoldDB" id="A0A0D0SJG1"/>
<keyword evidence="8" id="KW-1185">Reference proteome</keyword>
<dbReference type="InterPro" id="IPR002882">
    <property type="entry name" value="CofD"/>
</dbReference>
<comment type="function">
    <text evidence="2">Required for morphogenesis under gluconeogenic growth conditions.</text>
</comment>
<dbReference type="PANTHER" id="PTHR30135">
    <property type="entry name" value="UNCHARACTERIZED PROTEIN YVCK-RELATED"/>
    <property type="match status" value="1"/>
</dbReference>
<reference evidence="3 8" key="3">
    <citation type="submission" date="2019-07" db="EMBL/GenBank/DDBJ databases">
        <title>Whole genome shotgun sequence of Staphylococcus gallinarum NBRC 109767.</title>
        <authorList>
            <person name="Hosoyama A."/>
            <person name="Uohara A."/>
            <person name="Ohji S."/>
            <person name="Ichikawa N."/>
        </authorList>
    </citation>
    <scope>NUCLEOTIDE SEQUENCE [LARGE SCALE GENOMIC DNA]</scope>
    <source>
        <strain evidence="3 8">NBRC 109767</strain>
    </source>
</reference>
<keyword evidence="5" id="KW-0808">Transferase</keyword>
<dbReference type="Proteomes" id="UP000255277">
    <property type="component" value="Unassembled WGS sequence"/>
</dbReference>
<evidence type="ECO:0000256" key="2">
    <source>
        <dbReference type="HAMAP-Rule" id="MF_00973"/>
    </source>
</evidence>
<name>A0A0D0SJG1_STAGA</name>
<accession>A0A0D0SJG1</accession>
<evidence type="ECO:0000313" key="6">
    <source>
        <dbReference type="Proteomes" id="UP000255277"/>
    </source>
</evidence>
<comment type="similarity">
    <text evidence="2">Belongs to the gluconeogenesis factor family.</text>
</comment>
<dbReference type="GO" id="GO:0008360">
    <property type="term" value="P:regulation of cell shape"/>
    <property type="evidence" value="ECO:0007669"/>
    <property type="project" value="UniProtKB-UniRule"/>
</dbReference>
<dbReference type="STRING" id="1293.SH09_03520"/>
<dbReference type="EMBL" id="BKAX01000001">
    <property type="protein sequence ID" value="GEQ04488.1"/>
    <property type="molecule type" value="Genomic_DNA"/>
</dbReference>
<dbReference type="PANTHER" id="PTHR30135:SF3">
    <property type="entry name" value="GLUCONEOGENESIS FACTOR-RELATED"/>
    <property type="match status" value="1"/>
</dbReference>
<dbReference type="RefSeq" id="WP_042738239.1">
    <property type="nucleotide sequence ID" value="NZ_BKAX01000001.1"/>
</dbReference>
<dbReference type="Proteomes" id="UP000321057">
    <property type="component" value="Unassembled WGS sequence"/>
</dbReference>
<dbReference type="SUPFAM" id="SSF142338">
    <property type="entry name" value="CofD-like"/>
    <property type="match status" value="1"/>
</dbReference>
<dbReference type="InterPro" id="IPR010119">
    <property type="entry name" value="Gluconeogen_factor"/>
</dbReference>
<reference evidence="4 7" key="1">
    <citation type="journal article" date="2016" name="Front. Microbiol.">
        <title>Comprehensive Phylogenetic Analysis of Bovine Non-aureus Staphylococci Species Based on Whole-Genome Sequencing.</title>
        <authorList>
            <person name="Naushad S."/>
            <person name="Barkema H.W."/>
            <person name="Luby C."/>
            <person name="Condas L.A."/>
            <person name="Nobrega D.B."/>
            <person name="Carson D.A."/>
            <person name="De Buck J."/>
        </authorList>
    </citation>
    <scope>NUCLEOTIDE SEQUENCE [LARGE SCALE GENOMIC DNA]</scope>
    <source>
        <strain evidence="4 7">SNUC 1388</strain>
    </source>
</reference>
<evidence type="ECO:0000313" key="7">
    <source>
        <dbReference type="Proteomes" id="UP000283576"/>
    </source>
</evidence>
<dbReference type="OrthoDB" id="9783842at2"/>
<evidence type="ECO:0000256" key="1">
    <source>
        <dbReference type="ARBA" id="ARBA00022490"/>
    </source>
</evidence>
<keyword evidence="1 2" id="KW-0963">Cytoplasm</keyword>
<dbReference type="InterPro" id="IPR038136">
    <property type="entry name" value="CofD-like_dom_sf"/>
</dbReference>
<gene>
    <name evidence="4" type="ORF">BUZ01_08425</name>
    <name evidence="5" type="ORF">NCTC12195_01453</name>
    <name evidence="3" type="ORF">SGA02_03160</name>
</gene>
<organism evidence="4 7">
    <name type="scientific">Staphylococcus gallinarum</name>
    <dbReference type="NCBI Taxonomy" id="1293"/>
    <lineage>
        <taxon>Bacteria</taxon>
        <taxon>Bacillati</taxon>
        <taxon>Bacillota</taxon>
        <taxon>Bacilli</taxon>
        <taxon>Bacillales</taxon>
        <taxon>Staphylococcaceae</taxon>
        <taxon>Staphylococcus</taxon>
    </lineage>
</organism>
<evidence type="ECO:0000313" key="3">
    <source>
        <dbReference type="EMBL" id="GEQ04488.1"/>
    </source>
</evidence>
<dbReference type="CDD" id="cd07187">
    <property type="entry name" value="YvcK_like"/>
    <property type="match status" value="1"/>
</dbReference>
<dbReference type="NCBIfam" id="TIGR01826">
    <property type="entry name" value="CofD_related"/>
    <property type="match status" value="1"/>
</dbReference>
<comment type="subcellular location">
    <subcellularLocation>
        <location evidence="2">Cytoplasm</location>
    </subcellularLocation>
</comment>
<sequence>MRKIKLVLIGGGTGLSVLARGLRDYQIDITTIVTVADDGGSTGKIRNEMDIPAPGDIRNVISALSETETTLNQLFQYRFKENQVEGHALGNLIIAALTNITDDFGHAVKLLSEILNIKGRVIPSTNTSVRLNAVMDDGEVVYGESEIPKKNKRIKRVFLEPEDVEPMEEAVRALEDADLIVLGPGSLYTSVISNLCVKGISKALLQSEAPKLYVSNVMTQPGETTGYTAEDHVNAIHEHIGERCIDYAICGPQTYNEEVLRRYREENAKPVHCDIQEMEKLGIKVMTHPDLIEISTQNYVRHNYEILAKMIYEIAINETETIEFNRDEKTK</sequence>
<dbReference type="Pfam" id="PF01933">
    <property type="entry name" value="CofD"/>
    <property type="match status" value="1"/>
</dbReference>
<evidence type="ECO:0000313" key="4">
    <source>
        <dbReference type="EMBL" id="RIL42874.1"/>
    </source>
</evidence>
<protein>
    <recommendedName>
        <fullName evidence="2">Gluconeogenesis factor</fullName>
    </recommendedName>
</protein>
<dbReference type="HAMAP" id="MF_00973">
    <property type="entry name" value="Gluconeogen_factor"/>
    <property type="match status" value="1"/>
</dbReference>
<reference evidence="5 6" key="2">
    <citation type="submission" date="2018-06" db="EMBL/GenBank/DDBJ databases">
        <authorList>
            <consortium name="Pathogen Informatics"/>
            <person name="Doyle S."/>
        </authorList>
    </citation>
    <scope>NUCLEOTIDE SEQUENCE [LARGE SCALE GENOMIC DNA]</scope>
    <source>
        <strain evidence="5 6">NCTC12195</strain>
    </source>
</reference>
<dbReference type="Gene3D" id="3.40.50.10680">
    <property type="entry name" value="CofD-like domains"/>
    <property type="match status" value="1"/>
</dbReference>